<reference evidence="1 2" key="1">
    <citation type="journal article" date="2022" name="DNA Res.">
        <title>Chromosomal-level genome assembly of the orchid tree Bauhinia variegata (Leguminosae; Cercidoideae) supports the allotetraploid origin hypothesis of Bauhinia.</title>
        <authorList>
            <person name="Zhong Y."/>
            <person name="Chen Y."/>
            <person name="Zheng D."/>
            <person name="Pang J."/>
            <person name="Liu Y."/>
            <person name="Luo S."/>
            <person name="Meng S."/>
            <person name="Qian L."/>
            <person name="Wei D."/>
            <person name="Dai S."/>
            <person name="Zhou R."/>
        </authorList>
    </citation>
    <scope>NUCLEOTIDE SEQUENCE [LARGE SCALE GENOMIC DNA]</scope>
    <source>
        <strain evidence="1">BV-YZ2020</strain>
    </source>
</reference>
<dbReference type="Proteomes" id="UP000828941">
    <property type="component" value="Chromosome 11"/>
</dbReference>
<organism evidence="1 2">
    <name type="scientific">Bauhinia variegata</name>
    <name type="common">Purple orchid tree</name>
    <name type="synonym">Phanera variegata</name>
    <dbReference type="NCBI Taxonomy" id="167791"/>
    <lineage>
        <taxon>Eukaryota</taxon>
        <taxon>Viridiplantae</taxon>
        <taxon>Streptophyta</taxon>
        <taxon>Embryophyta</taxon>
        <taxon>Tracheophyta</taxon>
        <taxon>Spermatophyta</taxon>
        <taxon>Magnoliopsida</taxon>
        <taxon>eudicotyledons</taxon>
        <taxon>Gunneridae</taxon>
        <taxon>Pentapetalae</taxon>
        <taxon>rosids</taxon>
        <taxon>fabids</taxon>
        <taxon>Fabales</taxon>
        <taxon>Fabaceae</taxon>
        <taxon>Cercidoideae</taxon>
        <taxon>Cercideae</taxon>
        <taxon>Bauhiniinae</taxon>
        <taxon>Bauhinia</taxon>
    </lineage>
</organism>
<protein>
    <submittedName>
        <fullName evidence="1">Uncharacterized protein</fullName>
    </submittedName>
</protein>
<accession>A0ACB9LT00</accession>
<sequence length="274" mass="30382">METQEYWDQHNKSADVYWKQRAKKADRANAKAAFADPYEISADLTSNVHEILVGNKTRAERILTGKNVKGPCDAFNPIDRGGNGGKIYVVIDPSDDDMMNPKPGTLRHAVIQTEPLWIIFAKSMVIRLREELIMTSYKAIDGRGAKIHIAGGAGITIQFIHNVIIHGIHIHDMYPGNGGIIRDSVDHFGLRTRSDGDAISIFGSNRVWIDHCSLYRATDGLVDSIMGSTAITISNNHFSKHNEMYVIGGSENPTIISEGNRYIAPDDLNAKRLQ</sequence>
<evidence type="ECO:0000313" key="1">
    <source>
        <dbReference type="EMBL" id="KAI4314208.1"/>
    </source>
</evidence>
<dbReference type="EMBL" id="CM039436">
    <property type="protein sequence ID" value="KAI4314208.1"/>
    <property type="molecule type" value="Genomic_DNA"/>
</dbReference>
<keyword evidence="2" id="KW-1185">Reference proteome</keyword>
<proteinExistence type="predicted"/>
<evidence type="ECO:0000313" key="2">
    <source>
        <dbReference type="Proteomes" id="UP000828941"/>
    </source>
</evidence>
<comment type="caution">
    <text evidence="1">The sequence shown here is derived from an EMBL/GenBank/DDBJ whole genome shotgun (WGS) entry which is preliminary data.</text>
</comment>
<name>A0ACB9LT00_BAUVA</name>
<gene>
    <name evidence="1" type="ORF">L6164_027141</name>
</gene>